<evidence type="ECO:0000313" key="2">
    <source>
        <dbReference type="EMBL" id="KAF3540758.1"/>
    </source>
</evidence>
<reference evidence="2" key="1">
    <citation type="submission" date="2019-12" db="EMBL/GenBank/DDBJ databases">
        <title>Genome sequencing and annotation of Brassica cretica.</title>
        <authorList>
            <person name="Studholme D.J."/>
            <person name="Sarris P."/>
        </authorList>
    </citation>
    <scope>NUCLEOTIDE SEQUENCE</scope>
    <source>
        <strain evidence="2">PFS-109/04</strain>
        <tissue evidence="2">Leaf</tissue>
    </source>
</reference>
<evidence type="ECO:0000256" key="1">
    <source>
        <dbReference type="SAM" id="SignalP"/>
    </source>
</evidence>
<organism evidence="2 3">
    <name type="scientific">Brassica cretica</name>
    <name type="common">Mustard</name>
    <dbReference type="NCBI Taxonomy" id="69181"/>
    <lineage>
        <taxon>Eukaryota</taxon>
        <taxon>Viridiplantae</taxon>
        <taxon>Streptophyta</taxon>
        <taxon>Embryophyta</taxon>
        <taxon>Tracheophyta</taxon>
        <taxon>Spermatophyta</taxon>
        <taxon>Magnoliopsida</taxon>
        <taxon>eudicotyledons</taxon>
        <taxon>Gunneridae</taxon>
        <taxon>Pentapetalae</taxon>
        <taxon>rosids</taxon>
        <taxon>malvids</taxon>
        <taxon>Brassicales</taxon>
        <taxon>Brassicaceae</taxon>
        <taxon>Brassiceae</taxon>
        <taxon>Brassica</taxon>
    </lineage>
</organism>
<name>A0A8S9QPW9_BRACR</name>
<comment type="caution">
    <text evidence="2">The sequence shown here is derived from an EMBL/GenBank/DDBJ whole genome shotgun (WGS) entry which is preliminary data.</text>
</comment>
<accession>A0A8S9QPW9</accession>
<keyword evidence="1" id="KW-0732">Signal</keyword>
<dbReference type="AlphaFoldDB" id="A0A8S9QPW9"/>
<gene>
    <name evidence="2" type="ORF">F2Q69_00025350</name>
</gene>
<dbReference type="Proteomes" id="UP000712600">
    <property type="component" value="Unassembled WGS sequence"/>
</dbReference>
<feature type="chain" id="PRO_5035734969" evidence="1">
    <location>
        <begin position="20"/>
        <end position="58"/>
    </location>
</feature>
<sequence length="58" mass="6253">MSFVIAVLGIPVSSLYVCCLRQPPSRTVEWGEIADRPATYSLGKSGIALLAEENICRA</sequence>
<protein>
    <submittedName>
        <fullName evidence="2">Uncharacterized protein</fullName>
    </submittedName>
</protein>
<proteinExistence type="predicted"/>
<evidence type="ECO:0000313" key="3">
    <source>
        <dbReference type="Proteomes" id="UP000712600"/>
    </source>
</evidence>
<feature type="signal peptide" evidence="1">
    <location>
        <begin position="1"/>
        <end position="19"/>
    </location>
</feature>
<dbReference type="EMBL" id="QGKX02001290">
    <property type="protein sequence ID" value="KAF3540758.1"/>
    <property type="molecule type" value="Genomic_DNA"/>
</dbReference>